<gene>
    <name evidence="2" type="ORF">A3E29_01510</name>
</gene>
<dbReference type="EMBL" id="MFEY01000003">
    <property type="protein sequence ID" value="OGE90830.1"/>
    <property type="molecule type" value="Genomic_DNA"/>
</dbReference>
<dbReference type="AlphaFoldDB" id="A0A1F5PMC2"/>
<sequence>MAPTPDTSIEFKPQPETPEAAEQRLKREQAQTSASEFAAAQLEQAPGSQMKPTADILTFPTPPAAELLNQKRAALEPEMSKRGKEFFEELEGAKGPEDAKRILNKAMLEAGKGNLPFDEATRLDEEARTRFQKAT</sequence>
<comment type="caution">
    <text evidence="2">The sequence shown here is derived from an EMBL/GenBank/DDBJ whole genome shotgun (WGS) entry which is preliminary data.</text>
</comment>
<evidence type="ECO:0000256" key="1">
    <source>
        <dbReference type="SAM" id="MobiDB-lite"/>
    </source>
</evidence>
<protein>
    <submittedName>
        <fullName evidence="2">Uncharacterized protein</fullName>
    </submittedName>
</protein>
<name>A0A1F5PMC2_9BACT</name>
<dbReference type="Proteomes" id="UP000177682">
    <property type="component" value="Unassembled WGS sequence"/>
</dbReference>
<evidence type="ECO:0000313" key="2">
    <source>
        <dbReference type="EMBL" id="OGE90830.1"/>
    </source>
</evidence>
<proteinExistence type="predicted"/>
<accession>A0A1F5PMC2</accession>
<reference evidence="2 3" key="1">
    <citation type="journal article" date="2016" name="Nat. Commun.">
        <title>Thousands of microbial genomes shed light on interconnected biogeochemical processes in an aquifer system.</title>
        <authorList>
            <person name="Anantharaman K."/>
            <person name="Brown C.T."/>
            <person name="Hug L.A."/>
            <person name="Sharon I."/>
            <person name="Castelle C.J."/>
            <person name="Probst A.J."/>
            <person name="Thomas B.C."/>
            <person name="Singh A."/>
            <person name="Wilkins M.J."/>
            <person name="Karaoz U."/>
            <person name="Brodie E.L."/>
            <person name="Williams K.H."/>
            <person name="Hubbard S.S."/>
            <person name="Banfield J.F."/>
        </authorList>
    </citation>
    <scope>NUCLEOTIDE SEQUENCE [LARGE SCALE GENOMIC DNA]</scope>
</reference>
<evidence type="ECO:0000313" key="3">
    <source>
        <dbReference type="Proteomes" id="UP000177682"/>
    </source>
</evidence>
<feature type="region of interest" description="Disordered" evidence="1">
    <location>
        <begin position="1"/>
        <end position="53"/>
    </location>
</feature>
<organism evidence="2 3">
    <name type="scientific">Candidatus Doudnabacteria bacterium RIFCSPHIGHO2_12_FULL_48_16</name>
    <dbReference type="NCBI Taxonomy" id="1817838"/>
    <lineage>
        <taxon>Bacteria</taxon>
        <taxon>Candidatus Doudnaibacteriota</taxon>
    </lineage>
</organism>